<name>A0A938Y1R8_9BACL</name>
<evidence type="ECO:0000313" key="1">
    <source>
        <dbReference type="EMBL" id="MBM7591725.1"/>
    </source>
</evidence>
<dbReference type="Proteomes" id="UP000717624">
    <property type="component" value="Unassembled WGS sequence"/>
</dbReference>
<keyword evidence="2" id="KW-1185">Reference proteome</keyword>
<proteinExistence type="predicted"/>
<gene>
    <name evidence="1" type="ORF">JOD01_003376</name>
</gene>
<sequence>MGKSYLVSVDASQAIFNVVILRTFLSSEYVDFLRTYNQNISTINPSEYELHVRYSKNDVRKQNIFQELKESFYHLFYRSGFKKVSFIDFSNDD</sequence>
<comment type="caution">
    <text evidence="1">The sequence shown here is derived from an EMBL/GenBank/DDBJ whole genome shotgun (WGS) entry which is preliminary data.</text>
</comment>
<dbReference type="EMBL" id="JAFBEB010000014">
    <property type="protein sequence ID" value="MBM7591725.1"/>
    <property type="molecule type" value="Genomic_DNA"/>
</dbReference>
<reference evidence="1" key="1">
    <citation type="submission" date="2021-01" db="EMBL/GenBank/DDBJ databases">
        <title>Genomic Encyclopedia of Type Strains, Phase IV (KMG-IV): sequencing the most valuable type-strain genomes for metagenomic binning, comparative biology and taxonomic classification.</title>
        <authorList>
            <person name="Goeker M."/>
        </authorList>
    </citation>
    <scope>NUCLEOTIDE SEQUENCE</scope>
    <source>
        <strain evidence="1">DSM 25523</strain>
    </source>
</reference>
<accession>A0A938Y1R8</accession>
<protein>
    <submittedName>
        <fullName evidence="1">Uncharacterized protein</fullName>
    </submittedName>
</protein>
<dbReference type="AlphaFoldDB" id="A0A938Y1R8"/>
<organism evidence="1 2">
    <name type="scientific">Brevibacillus fulvus</name>
    <dbReference type="NCBI Taxonomy" id="1125967"/>
    <lineage>
        <taxon>Bacteria</taxon>
        <taxon>Bacillati</taxon>
        <taxon>Bacillota</taxon>
        <taxon>Bacilli</taxon>
        <taxon>Bacillales</taxon>
        <taxon>Paenibacillaceae</taxon>
        <taxon>Brevibacillus</taxon>
    </lineage>
</organism>
<evidence type="ECO:0000313" key="2">
    <source>
        <dbReference type="Proteomes" id="UP000717624"/>
    </source>
</evidence>